<dbReference type="InterPro" id="IPR012337">
    <property type="entry name" value="RNaseH-like_sf"/>
</dbReference>
<reference evidence="2 3" key="1">
    <citation type="submission" date="2016-04" db="EMBL/GenBank/DDBJ databases">
        <title>ATOL: Assembling a taxonomically balanced genome-scale reconstruction of the evolutionary history of the Enterobacteriaceae.</title>
        <authorList>
            <person name="Plunkett G.III."/>
            <person name="Neeno-Eckwall E.C."/>
            <person name="Glasner J.D."/>
            <person name="Perna N.T."/>
        </authorList>
    </citation>
    <scope>NUCLEOTIDE SEQUENCE [LARGE SCALE GENOMIC DNA]</scope>
    <source>
        <strain evidence="2 3">ATCC 51604</strain>
    </source>
</reference>
<evidence type="ECO:0000313" key="3">
    <source>
        <dbReference type="Proteomes" id="UP000078504"/>
    </source>
</evidence>
<sequence length="341" mass="38922">MTTAQPGMFTLKEINRTKILQDVIDRNLRPGQAAEMLGITPRHCSRLISRYRQSGPLGVTNRSRGRPGNRRLPETLTERVLHIIRENYVDFGPTLAREKLEETHGLILGKETVRRLMIKAGIWVPRSKRAPRIQQPRYRWACTGELVQIDGCNHHWFESRAKPCTLLVYVDDATSCLMQLRFVKSESTFTYFVDTRSYLEKHGKPMALYSDKASVFRINNKKWAHLTLQDRLVKELRLQGISSMEAANVFAEEFMNDYNPTPPMTSFLKSTRGPLLTTNVWGGPQKWRSWSRPSGIITGRSPFHPATVLHAGVKPPRRRNPSAPLIRTICSMCPGETSVTL</sequence>
<name>A0A1B7HNK8_9ENTR</name>
<evidence type="ECO:0000313" key="2">
    <source>
        <dbReference type="EMBL" id="OAT17141.1"/>
    </source>
</evidence>
<dbReference type="PANTHER" id="PTHR35004:SF7">
    <property type="entry name" value="INTEGRASE PROTEIN"/>
    <property type="match status" value="1"/>
</dbReference>
<gene>
    <name evidence="2" type="ORF">M977_04387</name>
</gene>
<dbReference type="InterPro" id="IPR001584">
    <property type="entry name" value="Integrase_cat-core"/>
</dbReference>
<dbReference type="AlphaFoldDB" id="A0A1B7HNK8"/>
<dbReference type="PATRIC" id="fig|1354253.4.peg.4503"/>
<dbReference type="NCBIfam" id="NF033594">
    <property type="entry name" value="transpos_ISNCY_2"/>
    <property type="match status" value="1"/>
</dbReference>
<dbReference type="GO" id="GO:0015074">
    <property type="term" value="P:DNA integration"/>
    <property type="evidence" value="ECO:0007669"/>
    <property type="project" value="InterPro"/>
</dbReference>
<dbReference type="SUPFAM" id="SSF46689">
    <property type="entry name" value="Homeodomain-like"/>
    <property type="match status" value="1"/>
</dbReference>
<comment type="caution">
    <text evidence="2">The sequence shown here is derived from an EMBL/GenBank/DDBJ whole genome shotgun (WGS) entry which is preliminary data.</text>
</comment>
<dbReference type="PROSITE" id="PS50994">
    <property type="entry name" value="INTEGRASE"/>
    <property type="match status" value="1"/>
</dbReference>
<proteinExistence type="predicted"/>
<evidence type="ECO:0000259" key="1">
    <source>
        <dbReference type="PROSITE" id="PS50994"/>
    </source>
</evidence>
<dbReference type="InterPro" id="IPR009057">
    <property type="entry name" value="Homeodomain-like_sf"/>
</dbReference>
<dbReference type="Pfam" id="PF13565">
    <property type="entry name" value="HTH_32"/>
    <property type="match status" value="1"/>
</dbReference>
<dbReference type="PANTHER" id="PTHR35004">
    <property type="entry name" value="TRANSPOSASE RV3428C-RELATED"/>
    <property type="match status" value="1"/>
</dbReference>
<accession>A0A1B7HNK8</accession>
<organism evidence="2 3">
    <name type="scientific">Buttiauxella gaviniae ATCC 51604</name>
    <dbReference type="NCBI Taxonomy" id="1354253"/>
    <lineage>
        <taxon>Bacteria</taxon>
        <taxon>Pseudomonadati</taxon>
        <taxon>Pseudomonadota</taxon>
        <taxon>Gammaproteobacteria</taxon>
        <taxon>Enterobacterales</taxon>
        <taxon>Enterobacteriaceae</taxon>
        <taxon>Buttiauxella</taxon>
    </lineage>
</organism>
<dbReference type="EMBL" id="LXEP01000044">
    <property type="protein sequence ID" value="OAT17141.1"/>
    <property type="molecule type" value="Genomic_DNA"/>
</dbReference>
<dbReference type="Proteomes" id="UP000078504">
    <property type="component" value="Unassembled WGS sequence"/>
</dbReference>
<dbReference type="InterPro" id="IPR047797">
    <property type="entry name" value="ISNCY_transpos"/>
</dbReference>
<dbReference type="SUPFAM" id="SSF53098">
    <property type="entry name" value="Ribonuclease H-like"/>
    <property type="match status" value="1"/>
</dbReference>
<feature type="domain" description="Integrase catalytic" evidence="1">
    <location>
        <begin position="132"/>
        <end position="301"/>
    </location>
</feature>
<protein>
    <submittedName>
        <fullName evidence="2">Transposase</fullName>
    </submittedName>
</protein>